<dbReference type="AlphaFoldDB" id="A0A1X1RK78"/>
<evidence type="ECO:0000313" key="2">
    <source>
        <dbReference type="EMBL" id="ORV08026.1"/>
    </source>
</evidence>
<comment type="caution">
    <text evidence="2">The sequence shown here is derived from an EMBL/GenBank/DDBJ whole genome shotgun (WGS) entry which is preliminary data.</text>
</comment>
<reference evidence="2 3" key="1">
    <citation type="submission" date="2016-01" db="EMBL/GenBank/DDBJ databases">
        <title>The new phylogeny of the genus Mycobacterium.</title>
        <authorList>
            <person name="Tarcisio F."/>
            <person name="Conor M."/>
            <person name="Antonella G."/>
            <person name="Elisabetta G."/>
            <person name="Giulia F.S."/>
            <person name="Sara T."/>
            <person name="Anna F."/>
            <person name="Clotilde B."/>
            <person name="Roberto B."/>
            <person name="Veronica D.S."/>
            <person name="Fabio R."/>
            <person name="Monica P."/>
            <person name="Olivier J."/>
            <person name="Enrico T."/>
            <person name="Nicola S."/>
        </authorList>
    </citation>
    <scope>NUCLEOTIDE SEQUENCE [LARGE SCALE GENOMIC DNA]</scope>
    <source>
        <strain evidence="2 3">DSM 44179</strain>
    </source>
</reference>
<evidence type="ECO:0000313" key="3">
    <source>
        <dbReference type="Proteomes" id="UP000193484"/>
    </source>
</evidence>
<organism evidence="2 3">
    <name type="scientific">Mycolicibacterium fallax</name>
    <name type="common">Mycobacterium fallax</name>
    <dbReference type="NCBI Taxonomy" id="1793"/>
    <lineage>
        <taxon>Bacteria</taxon>
        <taxon>Bacillati</taxon>
        <taxon>Actinomycetota</taxon>
        <taxon>Actinomycetes</taxon>
        <taxon>Mycobacteriales</taxon>
        <taxon>Mycobacteriaceae</taxon>
        <taxon>Mycolicibacterium</taxon>
    </lineage>
</organism>
<accession>A0A1X1RK78</accession>
<dbReference type="EMBL" id="LQOJ01000017">
    <property type="protein sequence ID" value="ORV08026.1"/>
    <property type="molecule type" value="Genomic_DNA"/>
</dbReference>
<name>A0A1X1RK78_MYCFA</name>
<protein>
    <submittedName>
        <fullName evidence="2">Uncharacterized protein</fullName>
    </submittedName>
</protein>
<evidence type="ECO:0000256" key="1">
    <source>
        <dbReference type="SAM" id="MobiDB-lite"/>
    </source>
</evidence>
<gene>
    <name evidence="2" type="ORF">AWC04_02430</name>
</gene>
<sequence>MDASNVYADLDGISTDAAGLKSISDAQGGAMNYLASTLDDAARALRSPAAGIALQRVGADLHQAGMQMGATFSDQGDMMSGNTGIYDNADQDAGSHISSLDALT</sequence>
<dbReference type="STRING" id="1793.AWC04_02430"/>
<feature type="region of interest" description="Disordered" evidence="1">
    <location>
        <begin position="81"/>
        <end position="104"/>
    </location>
</feature>
<dbReference type="Proteomes" id="UP000193484">
    <property type="component" value="Unassembled WGS sequence"/>
</dbReference>
<proteinExistence type="predicted"/>
<keyword evidence="3" id="KW-1185">Reference proteome</keyword>